<dbReference type="GO" id="GO:0005681">
    <property type="term" value="C:spliceosomal complex"/>
    <property type="evidence" value="ECO:0007669"/>
    <property type="project" value="TreeGrafter"/>
</dbReference>
<evidence type="ECO:0000256" key="2">
    <source>
        <dbReference type="SAM" id="Phobius"/>
    </source>
</evidence>
<keyword evidence="2" id="KW-0812">Transmembrane</keyword>
<feature type="compositionally biased region" description="Polar residues" evidence="1">
    <location>
        <begin position="441"/>
        <end position="458"/>
    </location>
</feature>
<feature type="region of interest" description="Disordered" evidence="1">
    <location>
        <begin position="382"/>
        <end position="412"/>
    </location>
</feature>
<reference evidence="4" key="1">
    <citation type="journal article" date="2013" name="Nature">
        <title>Pan genome of the phytoplankton Emiliania underpins its global distribution.</title>
        <authorList>
            <person name="Read B.A."/>
            <person name="Kegel J."/>
            <person name="Klute M.J."/>
            <person name="Kuo A."/>
            <person name="Lefebvre S.C."/>
            <person name="Maumus F."/>
            <person name="Mayer C."/>
            <person name="Miller J."/>
            <person name="Monier A."/>
            <person name="Salamov A."/>
            <person name="Young J."/>
            <person name="Aguilar M."/>
            <person name="Claverie J.M."/>
            <person name="Frickenhaus S."/>
            <person name="Gonzalez K."/>
            <person name="Herman E.K."/>
            <person name="Lin Y.C."/>
            <person name="Napier J."/>
            <person name="Ogata H."/>
            <person name="Sarno A.F."/>
            <person name="Shmutz J."/>
            <person name="Schroeder D."/>
            <person name="de Vargas C."/>
            <person name="Verret F."/>
            <person name="von Dassow P."/>
            <person name="Valentin K."/>
            <person name="Van de Peer Y."/>
            <person name="Wheeler G."/>
            <person name="Dacks J.B."/>
            <person name="Delwiche C.F."/>
            <person name="Dyhrman S.T."/>
            <person name="Glockner G."/>
            <person name="John U."/>
            <person name="Richards T."/>
            <person name="Worden A.Z."/>
            <person name="Zhang X."/>
            <person name="Grigoriev I.V."/>
            <person name="Allen A.E."/>
            <person name="Bidle K."/>
            <person name="Borodovsky M."/>
            <person name="Bowler C."/>
            <person name="Brownlee C."/>
            <person name="Cock J.M."/>
            <person name="Elias M."/>
            <person name="Gladyshev V.N."/>
            <person name="Groth M."/>
            <person name="Guda C."/>
            <person name="Hadaegh A."/>
            <person name="Iglesias-Rodriguez M.D."/>
            <person name="Jenkins J."/>
            <person name="Jones B.M."/>
            <person name="Lawson T."/>
            <person name="Leese F."/>
            <person name="Lindquist E."/>
            <person name="Lobanov A."/>
            <person name="Lomsadze A."/>
            <person name="Malik S.B."/>
            <person name="Marsh M.E."/>
            <person name="Mackinder L."/>
            <person name="Mock T."/>
            <person name="Mueller-Roeber B."/>
            <person name="Pagarete A."/>
            <person name="Parker M."/>
            <person name="Probert I."/>
            <person name="Quesneville H."/>
            <person name="Raines C."/>
            <person name="Rensing S.A."/>
            <person name="Riano-Pachon D.M."/>
            <person name="Richier S."/>
            <person name="Rokitta S."/>
            <person name="Shiraiwa Y."/>
            <person name="Soanes D.M."/>
            <person name="van der Giezen M."/>
            <person name="Wahlund T.M."/>
            <person name="Williams B."/>
            <person name="Wilson W."/>
            <person name="Wolfe G."/>
            <person name="Wurch L.L."/>
        </authorList>
    </citation>
    <scope>NUCLEOTIDE SEQUENCE</scope>
</reference>
<dbReference type="AlphaFoldDB" id="A0A0D3J3F8"/>
<dbReference type="GeneID" id="19046044"/>
<feature type="region of interest" description="Disordered" evidence="1">
    <location>
        <begin position="439"/>
        <end position="533"/>
    </location>
</feature>
<keyword evidence="2" id="KW-1133">Transmembrane helix</keyword>
<proteinExistence type="predicted"/>
<accession>A0A0D3J3F8</accession>
<dbReference type="EnsemblProtists" id="EOD18043">
    <property type="protein sequence ID" value="EOD18043"/>
    <property type="gene ID" value="EMIHUDRAFT_432252"/>
</dbReference>
<dbReference type="PANTHER" id="PTHR13361:SF1">
    <property type="entry name" value="WW DOMAIN-BINDING PROTEIN 11"/>
    <property type="match status" value="1"/>
</dbReference>
<dbReference type="PRINTS" id="PR01217">
    <property type="entry name" value="PRICHEXTENSN"/>
</dbReference>
<sequence length="533" mass="57633">MARVVPLSPPPPPPPPPPLPPLPPSPPTQPPQPPQPPLPPHPPPSPPIPPSPPSPPPSPPSPPPPPLFRCHEMPPLTVAIANVIVATFMAEHPLSALAPPPEGVEVNTYALTTNVYRANNTLESFSYEGIKLYGCERDGIERERSWFERLLDATPDALSDVWGVAPASVKDHYLPDAIRMEVTGVRFTGTLKYHVTQLGIPAGSGDLRYEAGGTIVYDDISIRMSDIEADRGAAGRPVRCGGTVQMMSLNYTGPYHGSEWMYMGNSPLRPDMMGFICDGHETENHNPLSTGWHWVGPGPPPTGLLAKSRESLQEKCALATPVERLLGFCVFPWAWPQAMVRLAEMRPGAATAVLGFYCVLPAAVWLGVIWCCCRRSRPATARAATHHSRTMRPSESYEPGARDSSKAPPPFVRIPSEAPVGVTVVWFVGALVSKWRRGSSRAVSRNPSQQSVTRQSATRRPLLREMSDEVGAASSRPAGPTCGPALTALVAEQEREPAQQLLRGCGHARQRASQKPSAVTIDIDRDSASEMQV</sequence>
<reference evidence="3" key="2">
    <citation type="submission" date="2024-10" db="UniProtKB">
        <authorList>
            <consortium name="EnsemblProtists"/>
        </authorList>
    </citation>
    <scope>IDENTIFICATION</scope>
</reference>
<keyword evidence="4" id="KW-1185">Reference proteome</keyword>
<dbReference type="RefSeq" id="XP_005770472.1">
    <property type="nucleotide sequence ID" value="XM_005770415.1"/>
</dbReference>
<feature type="region of interest" description="Disordered" evidence="1">
    <location>
        <begin position="1"/>
        <end position="68"/>
    </location>
</feature>
<feature type="compositionally biased region" description="Pro residues" evidence="1">
    <location>
        <begin position="7"/>
        <end position="67"/>
    </location>
</feature>
<protein>
    <submittedName>
        <fullName evidence="3">Uncharacterized protein</fullName>
    </submittedName>
</protein>
<evidence type="ECO:0000313" key="4">
    <source>
        <dbReference type="Proteomes" id="UP000013827"/>
    </source>
</evidence>
<dbReference type="KEGG" id="ehx:EMIHUDRAFT_432252"/>
<organism evidence="3 4">
    <name type="scientific">Emiliania huxleyi (strain CCMP1516)</name>
    <dbReference type="NCBI Taxonomy" id="280463"/>
    <lineage>
        <taxon>Eukaryota</taxon>
        <taxon>Haptista</taxon>
        <taxon>Haptophyta</taxon>
        <taxon>Prymnesiophyceae</taxon>
        <taxon>Isochrysidales</taxon>
        <taxon>Noelaerhabdaceae</taxon>
        <taxon>Emiliania</taxon>
    </lineage>
</organism>
<name>A0A0D3J3F8_EMIH1</name>
<feature type="compositionally biased region" description="Basic and acidic residues" evidence="1">
    <location>
        <begin position="522"/>
        <end position="533"/>
    </location>
</feature>
<dbReference type="PANTHER" id="PTHR13361">
    <property type="entry name" value="WW DOMAIN-BINDING PROTEIN 11"/>
    <property type="match status" value="1"/>
</dbReference>
<keyword evidence="2" id="KW-0472">Membrane</keyword>
<evidence type="ECO:0000256" key="1">
    <source>
        <dbReference type="SAM" id="MobiDB-lite"/>
    </source>
</evidence>
<feature type="transmembrane region" description="Helical" evidence="2">
    <location>
        <begin position="349"/>
        <end position="370"/>
    </location>
</feature>
<dbReference type="PaxDb" id="2903-EOD18043"/>
<evidence type="ECO:0000313" key="3">
    <source>
        <dbReference type="EnsemblProtists" id="EOD18043"/>
    </source>
</evidence>
<dbReference type="HOGENOM" id="CLU_511362_0_0_1"/>
<dbReference type="Proteomes" id="UP000013827">
    <property type="component" value="Unassembled WGS sequence"/>
</dbReference>